<sequence>MNRPSLWAHFGREIDEMAILIEAKSPSIRAYMSLYMHVPRPYMTLYTIPEARLPLTLEMNPALLVQFHRTLIPAINTIIEQWERREREIDAVVLQHFTPPNQWPVNNFKHESREEFAALYEELCQGRTDAHKIVVDPEPCINAKIVLATCDYTFGRNRIPGDAKDYLQALDAVKKKMKKLHAAKLKPLADKRIYEATMQEWANTQPYNRIPTREKAIDRMLDGRSWGRGNLPEDFDEKDDPIMKAYRRVAK</sequence>
<gene>
    <name evidence="1" type="ORF">MSPICULIGERA_LOCUS2789</name>
</gene>
<organism evidence="1 2">
    <name type="scientific">Mesorhabditis spiculigera</name>
    <dbReference type="NCBI Taxonomy" id="96644"/>
    <lineage>
        <taxon>Eukaryota</taxon>
        <taxon>Metazoa</taxon>
        <taxon>Ecdysozoa</taxon>
        <taxon>Nematoda</taxon>
        <taxon>Chromadorea</taxon>
        <taxon>Rhabditida</taxon>
        <taxon>Rhabditina</taxon>
        <taxon>Rhabditomorpha</taxon>
        <taxon>Rhabditoidea</taxon>
        <taxon>Rhabditidae</taxon>
        <taxon>Mesorhabditinae</taxon>
        <taxon>Mesorhabditis</taxon>
    </lineage>
</organism>
<evidence type="ECO:0000313" key="1">
    <source>
        <dbReference type="EMBL" id="CAJ0564094.1"/>
    </source>
</evidence>
<dbReference type="EMBL" id="CATQJA010000798">
    <property type="protein sequence ID" value="CAJ0564094.1"/>
    <property type="molecule type" value="Genomic_DNA"/>
</dbReference>
<reference evidence="1" key="1">
    <citation type="submission" date="2023-06" db="EMBL/GenBank/DDBJ databases">
        <authorList>
            <person name="Delattre M."/>
        </authorList>
    </citation>
    <scope>NUCLEOTIDE SEQUENCE</scope>
    <source>
        <strain evidence="1">AF72</strain>
    </source>
</reference>
<protein>
    <submittedName>
        <fullName evidence="1">Uncharacterized protein</fullName>
    </submittedName>
</protein>
<keyword evidence="2" id="KW-1185">Reference proteome</keyword>
<name>A0AA36FT29_9BILA</name>
<dbReference type="AlphaFoldDB" id="A0AA36FT29"/>
<comment type="caution">
    <text evidence="1">The sequence shown here is derived from an EMBL/GenBank/DDBJ whole genome shotgun (WGS) entry which is preliminary data.</text>
</comment>
<evidence type="ECO:0000313" key="2">
    <source>
        <dbReference type="Proteomes" id="UP001177023"/>
    </source>
</evidence>
<dbReference type="Proteomes" id="UP001177023">
    <property type="component" value="Unassembled WGS sequence"/>
</dbReference>
<accession>A0AA36FT29</accession>
<proteinExistence type="predicted"/>
<feature type="non-terminal residue" evidence="1">
    <location>
        <position position="251"/>
    </location>
</feature>